<dbReference type="SUPFAM" id="SSF48425">
    <property type="entry name" value="Sec7 domain"/>
    <property type="match status" value="1"/>
</dbReference>
<dbReference type="Pfam" id="PF01369">
    <property type="entry name" value="Sec7"/>
    <property type="match status" value="1"/>
</dbReference>
<evidence type="ECO:0000256" key="1">
    <source>
        <dbReference type="ARBA" id="ARBA00004287"/>
    </source>
</evidence>
<feature type="domain" description="SEC7" evidence="3">
    <location>
        <begin position="59"/>
        <end position="91"/>
    </location>
</feature>
<dbReference type="InterPro" id="IPR035999">
    <property type="entry name" value="Sec7_dom_sf"/>
</dbReference>
<comment type="caution">
    <text evidence="4">The sequence shown here is derived from an EMBL/GenBank/DDBJ whole genome shotgun (WGS) entry which is preliminary data.</text>
</comment>
<dbReference type="Proteomes" id="UP001141552">
    <property type="component" value="Unassembled WGS sequence"/>
</dbReference>
<dbReference type="AlphaFoldDB" id="A0A9Q0FRT9"/>
<dbReference type="PANTHER" id="PTHR10663:SF388">
    <property type="entry name" value="GOLGI-SPECIFIC BREFELDIN A-RESISTANCE GUANINE NUCLEOTIDE EXCHANGE FACTOR 1"/>
    <property type="match status" value="1"/>
</dbReference>
<dbReference type="InterPro" id="IPR023394">
    <property type="entry name" value="Sec7_C_sf"/>
</dbReference>
<dbReference type="OrthoDB" id="430364at2759"/>
<evidence type="ECO:0000256" key="2">
    <source>
        <dbReference type="ARBA" id="ARBA00004514"/>
    </source>
</evidence>
<dbReference type="PANTHER" id="PTHR10663">
    <property type="entry name" value="GUANYL-NUCLEOTIDE EXCHANGE FACTOR"/>
    <property type="match status" value="1"/>
</dbReference>
<evidence type="ECO:0000313" key="5">
    <source>
        <dbReference type="Proteomes" id="UP001141552"/>
    </source>
</evidence>
<dbReference type="InterPro" id="IPR000904">
    <property type="entry name" value="Sec7_dom"/>
</dbReference>
<protein>
    <recommendedName>
        <fullName evidence="3">SEC7 domain-containing protein</fullName>
    </recommendedName>
</protein>
<comment type="subcellular location">
    <subcellularLocation>
        <location evidence="2">Cytoplasm</location>
        <location evidence="2">Cytosol</location>
    </subcellularLocation>
    <subcellularLocation>
        <location evidence="1">Membrane</location>
        <topology evidence="1">Peripheral membrane protein</topology>
        <orientation evidence="1">Cytoplasmic side</orientation>
    </subcellularLocation>
</comment>
<dbReference type="Gene3D" id="1.10.1000.11">
    <property type="entry name" value="Arf Nucleotide-binding Site Opener,domain 2"/>
    <property type="match status" value="1"/>
</dbReference>
<reference evidence="4" key="1">
    <citation type="submission" date="2022-02" db="EMBL/GenBank/DDBJ databases">
        <authorList>
            <person name="Henning P.M."/>
            <person name="McCubbin A.G."/>
            <person name="Shore J.S."/>
        </authorList>
    </citation>
    <scope>NUCLEOTIDE SEQUENCE</scope>
    <source>
        <strain evidence="4">F60SS</strain>
        <tissue evidence="4">Leaves</tissue>
    </source>
</reference>
<keyword evidence="5" id="KW-1185">Reference proteome</keyword>
<evidence type="ECO:0000313" key="4">
    <source>
        <dbReference type="EMBL" id="KAJ4836363.1"/>
    </source>
</evidence>
<dbReference type="GO" id="GO:0005085">
    <property type="term" value="F:guanyl-nucleotide exchange factor activity"/>
    <property type="evidence" value="ECO:0007669"/>
    <property type="project" value="InterPro"/>
</dbReference>
<sequence length="158" mass="17616">MEAEEYTLVDAAINQANRSRGRDDTISNRRSEPFAPTVLEFASARELMGRIAVDKEFAILANKDAALLLSFSLIMLNTDQHNVQSEIRTTPEQGAGFPEMTPSRWIVLMHKSKKTAPFIVSDSPAYLDHDMFAIMSGPTISAISVVFDHAEHEDVYQT</sequence>
<dbReference type="GO" id="GO:0012505">
    <property type="term" value="C:endomembrane system"/>
    <property type="evidence" value="ECO:0007669"/>
    <property type="project" value="UniProtKB-ARBA"/>
</dbReference>
<accession>A0A9Q0FRT9</accession>
<dbReference type="EMBL" id="JAKUCV010004146">
    <property type="protein sequence ID" value="KAJ4836363.1"/>
    <property type="molecule type" value="Genomic_DNA"/>
</dbReference>
<organism evidence="4 5">
    <name type="scientific">Turnera subulata</name>
    <dbReference type="NCBI Taxonomy" id="218843"/>
    <lineage>
        <taxon>Eukaryota</taxon>
        <taxon>Viridiplantae</taxon>
        <taxon>Streptophyta</taxon>
        <taxon>Embryophyta</taxon>
        <taxon>Tracheophyta</taxon>
        <taxon>Spermatophyta</taxon>
        <taxon>Magnoliopsida</taxon>
        <taxon>eudicotyledons</taxon>
        <taxon>Gunneridae</taxon>
        <taxon>Pentapetalae</taxon>
        <taxon>rosids</taxon>
        <taxon>fabids</taxon>
        <taxon>Malpighiales</taxon>
        <taxon>Passifloraceae</taxon>
        <taxon>Turnera</taxon>
    </lineage>
</organism>
<dbReference type="GO" id="GO:0032012">
    <property type="term" value="P:regulation of ARF protein signal transduction"/>
    <property type="evidence" value="ECO:0007669"/>
    <property type="project" value="InterPro"/>
</dbReference>
<reference evidence="4" key="2">
    <citation type="journal article" date="2023" name="Plants (Basel)">
        <title>Annotation of the Turnera subulata (Passifloraceae) Draft Genome Reveals the S-Locus Evolved after the Divergence of Turneroideae from Passifloroideae in a Stepwise Manner.</title>
        <authorList>
            <person name="Henning P.M."/>
            <person name="Roalson E.H."/>
            <person name="Mir W."/>
            <person name="McCubbin A.G."/>
            <person name="Shore J.S."/>
        </authorList>
    </citation>
    <scope>NUCLEOTIDE SEQUENCE</scope>
    <source>
        <strain evidence="4">F60SS</strain>
    </source>
</reference>
<name>A0A9Q0FRT9_9ROSI</name>
<dbReference type="GO" id="GO:0005829">
    <property type="term" value="C:cytosol"/>
    <property type="evidence" value="ECO:0007669"/>
    <property type="project" value="UniProtKB-SubCell"/>
</dbReference>
<dbReference type="GO" id="GO:0016020">
    <property type="term" value="C:membrane"/>
    <property type="evidence" value="ECO:0007669"/>
    <property type="project" value="UniProtKB-SubCell"/>
</dbReference>
<dbReference type="GO" id="GO:0016192">
    <property type="term" value="P:vesicle-mediated transport"/>
    <property type="evidence" value="ECO:0007669"/>
    <property type="project" value="UniProtKB-ARBA"/>
</dbReference>
<gene>
    <name evidence="4" type="ORF">Tsubulata_028506</name>
</gene>
<proteinExistence type="predicted"/>
<evidence type="ECO:0000259" key="3">
    <source>
        <dbReference type="Pfam" id="PF01369"/>
    </source>
</evidence>